<dbReference type="GO" id="GO:0044781">
    <property type="term" value="P:bacterial-type flagellum organization"/>
    <property type="evidence" value="ECO:0007669"/>
    <property type="project" value="UniProtKB-UniRule"/>
</dbReference>
<evidence type="ECO:0000313" key="8">
    <source>
        <dbReference type="EMBL" id="OZI22339.1"/>
    </source>
</evidence>
<evidence type="ECO:0000259" key="7">
    <source>
        <dbReference type="Pfam" id="PF13861"/>
    </source>
</evidence>
<dbReference type="Gene3D" id="2.60.40.4070">
    <property type="match status" value="1"/>
</dbReference>
<dbReference type="InterPro" id="IPR025965">
    <property type="entry name" value="FlgD/Vpr_Ig-like"/>
</dbReference>
<keyword evidence="8" id="KW-0969">Cilium</keyword>
<feature type="domain" description="FlgD Tudor-like" evidence="7">
    <location>
        <begin position="85"/>
        <end position="227"/>
    </location>
</feature>
<dbReference type="Pfam" id="PF13860">
    <property type="entry name" value="FlgD_ig"/>
    <property type="match status" value="1"/>
</dbReference>
<dbReference type="RefSeq" id="WP_026639839.1">
    <property type="nucleotide sequence ID" value="NZ_NEVI01000010.1"/>
</dbReference>
<proteinExistence type="inferred from homology"/>
<evidence type="ECO:0000256" key="5">
    <source>
        <dbReference type="RuleBase" id="RU362076"/>
    </source>
</evidence>
<keyword evidence="9" id="KW-1185">Reference proteome</keyword>
<dbReference type="InterPro" id="IPR025963">
    <property type="entry name" value="FLgD_Tudor"/>
</dbReference>
<evidence type="ECO:0000313" key="9">
    <source>
        <dbReference type="Proteomes" id="UP000216947"/>
    </source>
</evidence>
<dbReference type="Proteomes" id="UP000216947">
    <property type="component" value="Unassembled WGS sequence"/>
</dbReference>
<comment type="similarity">
    <text evidence="1 5">Belongs to the FlgD family.</text>
</comment>
<organism evidence="8 9">
    <name type="scientific">Bordetella genomosp. 7</name>
    <dbReference type="NCBI Taxonomy" id="1416805"/>
    <lineage>
        <taxon>Bacteria</taxon>
        <taxon>Pseudomonadati</taxon>
        <taxon>Pseudomonadota</taxon>
        <taxon>Betaproteobacteria</taxon>
        <taxon>Burkholderiales</taxon>
        <taxon>Alcaligenaceae</taxon>
        <taxon>Bordetella</taxon>
    </lineage>
</organism>
<dbReference type="OrthoDB" id="9785233at2"/>
<accession>A0A261RBF6</accession>
<comment type="function">
    <text evidence="4 5">Required for flagellar hook formation. May act as a scaffolding protein.</text>
</comment>
<dbReference type="NCBIfam" id="NF009276">
    <property type="entry name" value="PRK12633.1"/>
    <property type="match status" value="1"/>
</dbReference>
<evidence type="ECO:0000256" key="3">
    <source>
        <dbReference type="ARBA" id="ARBA00022795"/>
    </source>
</evidence>
<dbReference type="InterPro" id="IPR005648">
    <property type="entry name" value="FlgD"/>
</dbReference>
<dbReference type="Gene3D" id="2.30.30.910">
    <property type="match status" value="1"/>
</dbReference>
<dbReference type="EMBL" id="NEVK01000004">
    <property type="protein sequence ID" value="OZI22339.1"/>
    <property type="molecule type" value="Genomic_DNA"/>
</dbReference>
<evidence type="ECO:0000256" key="4">
    <source>
        <dbReference type="ARBA" id="ARBA00024746"/>
    </source>
</evidence>
<keyword evidence="3 5" id="KW-1005">Bacterial flagellum biogenesis</keyword>
<protein>
    <recommendedName>
        <fullName evidence="2 5">Basal-body rod modification protein FlgD</fullName>
    </recommendedName>
</protein>
<evidence type="ECO:0000259" key="6">
    <source>
        <dbReference type="Pfam" id="PF13860"/>
    </source>
</evidence>
<evidence type="ECO:0000256" key="1">
    <source>
        <dbReference type="ARBA" id="ARBA00010577"/>
    </source>
</evidence>
<dbReference type="Pfam" id="PF03963">
    <property type="entry name" value="FlgD"/>
    <property type="match status" value="1"/>
</dbReference>
<keyword evidence="8" id="KW-0282">Flagellum</keyword>
<dbReference type="Pfam" id="PF13861">
    <property type="entry name" value="FLgD_tudor"/>
    <property type="match status" value="1"/>
</dbReference>
<dbReference type="AlphaFoldDB" id="A0A261RBF6"/>
<comment type="caution">
    <text evidence="8">The sequence shown here is derived from an EMBL/GenBank/DDBJ whole genome shotgun (WGS) entry which is preliminary data.</text>
</comment>
<name>A0A261RBF6_9BORD</name>
<reference evidence="9" key="1">
    <citation type="submission" date="2017-05" db="EMBL/GenBank/DDBJ databases">
        <title>Complete and WGS of Bordetella genogroups.</title>
        <authorList>
            <person name="Spilker T."/>
            <person name="Lipuma J."/>
        </authorList>
    </citation>
    <scope>NUCLEOTIDE SEQUENCE [LARGE SCALE GENOMIC DNA]</scope>
    <source>
        <strain evidence="9">AU18089</strain>
    </source>
</reference>
<sequence>MTTVNNSPDPTALALAQTAANSASSAQGLQDRFLTLLVTQLKNQDPLNPMENAELTSQLAQISTVEGINNLKNTLLAISGQIDVSQSMNAVAMIGKGVLIPGNKISLGTDASDPSKRVATPFGVDVQGDAAKVTVKIVDASGAVVRTIELGEQDAGVLTLNWDGTNDGGQALVDGKYTVNVVATDADGKKVKAEALTYGQVKSVAYSTEGLRLDLGLAGQISVLDVRKVLGT</sequence>
<evidence type="ECO:0000256" key="2">
    <source>
        <dbReference type="ARBA" id="ARBA00016013"/>
    </source>
</evidence>
<feature type="domain" description="FlgD/Vpr Ig-like" evidence="6">
    <location>
        <begin position="120"/>
        <end position="187"/>
    </location>
</feature>
<gene>
    <name evidence="8" type="primary">flgD</name>
    <name evidence="8" type="ORF">CAL19_07295</name>
</gene>
<keyword evidence="8" id="KW-0966">Cell projection</keyword>